<feature type="domain" description="D-isomer specific 2-hydroxyacid dehydrogenase NAD-binding" evidence="5">
    <location>
        <begin position="111"/>
        <end position="293"/>
    </location>
</feature>
<evidence type="ECO:0000256" key="3">
    <source>
        <dbReference type="RuleBase" id="RU003719"/>
    </source>
</evidence>
<dbReference type="GO" id="GO:0008720">
    <property type="term" value="F:D-lactate dehydrogenase (NAD+) activity"/>
    <property type="evidence" value="ECO:0007669"/>
    <property type="project" value="TreeGrafter"/>
</dbReference>
<dbReference type="OrthoDB" id="117809at2"/>
<dbReference type="Proteomes" id="UP000199341">
    <property type="component" value="Unassembled WGS sequence"/>
</dbReference>
<evidence type="ECO:0000313" key="7">
    <source>
        <dbReference type="Proteomes" id="UP000199341"/>
    </source>
</evidence>
<keyword evidence="3" id="KW-0560">Oxidoreductase</keyword>
<dbReference type="STRING" id="310781.SAMN05216259_10389"/>
<dbReference type="SUPFAM" id="SSF52283">
    <property type="entry name" value="Formate/glycerate dehydrogenase catalytic domain-like"/>
    <property type="match status" value="1"/>
</dbReference>
<name>A0A1G9ZBF6_9ACTN</name>
<protein>
    <submittedName>
        <fullName evidence="6">D-lactate dehydrogenase</fullName>
    </submittedName>
</protein>
<feature type="domain" description="D-isomer specific 2-hydroxyacid dehydrogenase catalytic" evidence="4">
    <location>
        <begin position="7"/>
        <end position="322"/>
    </location>
</feature>
<organism evidence="6 7">
    <name type="scientific">Actinacidiphila guanduensis</name>
    <dbReference type="NCBI Taxonomy" id="310781"/>
    <lineage>
        <taxon>Bacteria</taxon>
        <taxon>Bacillati</taxon>
        <taxon>Actinomycetota</taxon>
        <taxon>Actinomycetes</taxon>
        <taxon>Kitasatosporales</taxon>
        <taxon>Streptomycetaceae</taxon>
        <taxon>Actinacidiphila</taxon>
    </lineage>
</organism>
<keyword evidence="2" id="KW-0520">NAD</keyword>
<dbReference type="InterPro" id="IPR006139">
    <property type="entry name" value="D-isomer_2_OHA_DH_cat_dom"/>
</dbReference>
<dbReference type="Gene3D" id="3.40.50.720">
    <property type="entry name" value="NAD(P)-binding Rossmann-like Domain"/>
    <property type="match status" value="2"/>
</dbReference>
<dbReference type="InterPro" id="IPR036291">
    <property type="entry name" value="NAD(P)-bd_dom_sf"/>
</dbReference>
<sequence length="332" mass="35894">MEVLATGVQRDERPLLEAAFAPRHQVRCLETALSADTLPLAAGYEAVSTSADSVLDAPALEALSRGGTRLVAQRSTGYNNIDLAHAERLGMTVARVARSAPYPVAEFAWSLAAALNRRLVRAASRTRDFDFRLDGLLGRDFHGRTAGVIGTGRIGTAFARIAGGFGMRLLGWDIAVSPQCQELGMEYVELDRLLRESDLVSLHVPLMPSTHHLLGARRLAELKDDVLLVNTGRSALIDPAALVDALGDGRFAGVGLDLYEEEEGVFFYDKSLEVMTDDTLARLLAFSNVLVTSRQASWTAEAVQEIAATTVRNVDDYLAGRITECTLIPTSP</sequence>
<accession>A0A1G9ZBF6</accession>
<dbReference type="InterPro" id="IPR058205">
    <property type="entry name" value="D-LDH-like"/>
</dbReference>
<evidence type="ECO:0000256" key="1">
    <source>
        <dbReference type="ARBA" id="ARBA00005854"/>
    </source>
</evidence>
<evidence type="ECO:0000256" key="2">
    <source>
        <dbReference type="ARBA" id="ARBA00023027"/>
    </source>
</evidence>
<dbReference type="GO" id="GO:0051287">
    <property type="term" value="F:NAD binding"/>
    <property type="evidence" value="ECO:0007669"/>
    <property type="project" value="InterPro"/>
</dbReference>
<keyword evidence="7" id="KW-1185">Reference proteome</keyword>
<dbReference type="Pfam" id="PF02826">
    <property type="entry name" value="2-Hacid_dh_C"/>
    <property type="match status" value="1"/>
</dbReference>
<gene>
    <name evidence="6" type="ORF">SAMN05216259_10389</name>
</gene>
<dbReference type="AlphaFoldDB" id="A0A1G9ZBF6"/>
<dbReference type="PANTHER" id="PTHR43026">
    <property type="entry name" value="2-HYDROXYACID DEHYDROGENASE HOMOLOG 1-RELATED"/>
    <property type="match status" value="1"/>
</dbReference>
<evidence type="ECO:0000259" key="4">
    <source>
        <dbReference type="Pfam" id="PF00389"/>
    </source>
</evidence>
<dbReference type="Pfam" id="PF00389">
    <property type="entry name" value="2-Hacid_dh"/>
    <property type="match status" value="1"/>
</dbReference>
<proteinExistence type="inferred from homology"/>
<dbReference type="PANTHER" id="PTHR43026:SF1">
    <property type="entry name" value="2-HYDROXYACID DEHYDROGENASE HOMOLOG 1-RELATED"/>
    <property type="match status" value="1"/>
</dbReference>
<dbReference type="CDD" id="cd12183">
    <property type="entry name" value="LDH_like_2"/>
    <property type="match status" value="1"/>
</dbReference>
<comment type="similarity">
    <text evidence="1 3">Belongs to the D-isomer specific 2-hydroxyacid dehydrogenase family.</text>
</comment>
<evidence type="ECO:0000313" key="6">
    <source>
        <dbReference type="EMBL" id="SDN18634.1"/>
    </source>
</evidence>
<reference evidence="6 7" key="1">
    <citation type="submission" date="2016-10" db="EMBL/GenBank/DDBJ databases">
        <authorList>
            <person name="de Groot N.N."/>
        </authorList>
    </citation>
    <scope>NUCLEOTIDE SEQUENCE [LARGE SCALE GENOMIC DNA]</scope>
    <source>
        <strain evidence="6 7">CGMCC 4.2022</strain>
    </source>
</reference>
<dbReference type="RefSeq" id="WP_093783371.1">
    <property type="nucleotide sequence ID" value="NZ_FNIE01000003.1"/>
</dbReference>
<dbReference type="EMBL" id="FNIE01000003">
    <property type="protein sequence ID" value="SDN18634.1"/>
    <property type="molecule type" value="Genomic_DNA"/>
</dbReference>
<evidence type="ECO:0000259" key="5">
    <source>
        <dbReference type="Pfam" id="PF02826"/>
    </source>
</evidence>
<dbReference type="SUPFAM" id="SSF51735">
    <property type="entry name" value="NAD(P)-binding Rossmann-fold domains"/>
    <property type="match status" value="1"/>
</dbReference>
<dbReference type="InterPro" id="IPR029752">
    <property type="entry name" value="D-isomer_DH_CS1"/>
</dbReference>
<dbReference type="InterPro" id="IPR006140">
    <property type="entry name" value="D-isomer_DH_NAD-bd"/>
</dbReference>
<dbReference type="PROSITE" id="PS00065">
    <property type="entry name" value="D_2_HYDROXYACID_DH_1"/>
    <property type="match status" value="1"/>
</dbReference>